<feature type="transmembrane region" description="Helical" evidence="1">
    <location>
        <begin position="111"/>
        <end position="134"/>
    </location>
</feature>
<feature type="transmembrane region" description="Helical" evidence="1">
    <location>
        <begin position="167"/>
        <end position="184"/>
    </location>
</feature>
<evidence type="ECO:0000256" key="1">
    <source>
        <dbReference type="SAM" id="Phobius"/>
    </source>
</evidence>
<dbReference type="KEGG" id="orn:DV701_14585"/>
<accession>A0A345NQ70</accession>
<dbReference type="AlphaFoldDB" id="A0A345NQ70"/>
<sequence length="185" mass="19415">MAPVRGRGVQLRLWFAFFLGCALGGAITGSLLGVLCGLLSPIPVAWRAALLGALVLALAVTDLRQPLLRLPQRTTLIPQEVFARGLARGGFRFGVEYGCGLRTLLPSAAPYLAALLVLLLAPAFGTALLLGAVFGASRSLAVLQRVLLGRAGWQQFLAAHTRTLERAGTLVTAALVAWAALLLLP</sequence>
<keyword evidence="1" id="KW-0812">Transmembrane</keyword>
<reference evidence="2 3" key="1">
    <citation type="submission" date="2018-07" db="EMBL/GenBank/DDBJ databases">
        <title>Complete genome sequencing of Ornithinimicrobium sp. AMA3305.</title>
        <authorList>
            <person name="Bae J.-W."/>
        </authorList>
    </citation>
    <scope>NUCLEOTIDE SEQUENCE [LARGE SCALE GENOMIC DNA]</scope>
    <source>
        <strain evidence="2 3">AMA3305</strain>
    </source>
</reference>
<dbReference type="OrthoDB" id="4870575at2"/>
<dbReference type="RefSeq" id="WP_114929294.1">
    <property type="nucleotide sequence ID" value="NZ_CP031229.1"/>
</dbReference>
<name>A0A345NQ70_9MICO</name>
<feature type="transmembrane region" description="Helical" evidence="1">
    <location>
        <begin position="12"/>
        <end position="32"/>
    </location>
</feature>
<evidence type="ECO:0008006" key="4">
    <source>
        <dbReference type="Google" id="ProtNLM"/>
    </source>
</evidence>
<keyword evidence="3" id="KW-1185">Reference proteome</keyword>
<keyword evidence="1" id="KW-0472">Membrane</keyword>
<proteinExistence type="predicted"/>
<evidence type="ECO:0000313" key="2">
    <source>
        <dbReference type="EMBL" id="AXH97178.1"/>
    </source>
</evidence>
<evidence type="ECO:0000313" key="3">
    <source>
        <dbReference type="Proteomes" id="UP000253790"/>
    </source>
</evidence>
<dbReference type="Proteomes" id="UP000253790">
    <property type="component" value="Chromosome"/>
</dbReference>
<protein>
    <recommendedName>
        <fullName evidence="4">Urease accessory protein UreH-like transmembrane domain-containing protein</fullName>
    </recommendedName>
</protein>
<keyword evidence="1" id="KW-1133">Transmembrane helix</keyword>
<organism evidence="2 3">
    <name type="scientific">Ornithinimicrobium avium</name>
    <dbReference type="NCBI Taxonomy" id="2283195"/>
    <lineage>
        <taxon>Bacteria</taxon>
        <taxon>Bacillati</taxon>
        <taxon>Actinomycetota</taxon>
        <taxon>Actinomycetes</taxon>
        <taxon>Micrococcales</taxon>
        <taxon>Ornithinimicrobiaceae</taxon>
        <taxon>Ornithinimicrobium</taxon>
    </lineage>
</organism>
<dbReference type="EMBL" id="CP031229">
    <property type="protein sequence ID" value="AXH97178.1"/>
    <property type="molecule type" value="Genomic_DNA"/>
</dbReference>
<gene>
    <name evidence="2" type="ORF">DV701_14585</name>
</gene>